<keyword evidence="5 6" id="KW-0472">Membrane</keyword>
<name>D1CAS6_SPHTD</name>
<keyword evidence="4 6" id="KW-1133">Transmembrane helix</keyword>
<evidence type="ECO:0000256" key="5">
    <source>
        <dbReference type="ARBA" id="ARBA00023136"/>
    </source>
</evidence>
<feature type="transmembrane region" description="Helical" evidence="6">
    <location>
        <begin position="167"/>
        <end position="184"/>
    </location>
</feature>
<dbReference type="InterPro" id="IPR000537">
    <property type="entry name" value="UbiA_prenyltransferase"/>
</dbReference>
<feature type="transmembrane region" description="Helical" evidence="6">
    <location>
        <begin position="48"/>
        <end position="67"/>
    </location>
</feature>
<dbReference type="OrthoDB" id="163765at2"/>
<keyword evidence="8" id="KW-1185">Reference proteome</keyword>
<keyword evidence="2" id="KW-1003">Cell membrane</keyword>
<dbReference type="PANTHER" id="PTHR42723">
    <property type="entry name" value="CHLOROPHYLL SYNTHASE"/>
    <property type="match status" value="1"/>
</dbReference>
<reference evidence="7 8" key="2">
    <citation type="journal article" date="2010" name="Stand. Genomic Sci.">
        <title>Complete genome sequence of Desulfohalobium retbaense type strain (HR(100)).</title>
        <authorList>
            <person name="Spring S."/>
            <person name="Nolan M."/>
            <person name="Lapidus A."/>
            <person name="Glavina Del Rio T."/>
            <person name="Copeland A."/>
            <person name="Tice H."/>
            <person name="Cheng J.F."/>
            <person name="Lucas S."/>
            <person name="Land M."/>
            <person name="Chen F."/>
            <person name="Bruce D."/>
            <person name="Goodwin L."/>
            <person name="Pitluck S."/>
            <person name="Ivanova N."/>
            <person name="Mavromatis K."/>
            <person name="Mikhailova N."/>
            <person name="Pati A."/>
            <person name="Chen A."/>
            <person name="Palaniappan K."/>
            <person name="Hauser L."/>
            <person name="Chang Y.J."/>
            <person name="Jeffries C.D."/>
            <person name="Munk C."/>
            <person name="Kiss H."/>
            <person name="Chain P."/>
            <person name="Han C."/>
            <person name="Brettin T."/>
            <person name="Detter J.C."/>
            <person name="Schuler E."/>
            <person name="Goker M."/>
            <person name="Rohde M."/>
            <person name="Bristow J."/>
            <person name="Eisen J.A."/>
            <person name="Markowitz V."/>
            <person name="Hugenholtz P."/>
            <person name="Kyrpides N.C."/>
            <person name="Klenk H.P."/>
        </authorList>
    </citation>
    <scope>NUCLEOTIDE SEQUENCE [LARGE SCALE GENOMIC DNA]</scope>
    <source>
        <strain evidence="8">ATCC 49802 / DSM 20745 / S 6022</strain>
    </source>
</reference>
<feature type="transmembrane region" description="Helical" evidence="6">
    <location>
        <begin position="103"/>
        <end position="130"/>
    </location>
</feature>
<dbReference type="GO" id="GO:0016020">
    <property type="term" value="C:membrane"/>
    <property type="evidence" value="ECO:0007669"/>
    <property type="project" value="UniProtKB-SubCell"/>
</dbReference>
<evidence type="ECO:0000313" key="8">
    <source>
        <dbReference type="Proteomes" id="UP000002027"/>
    </source>
</evidence>
<dbReference type="Gene3D" id="1.10.357.140">
    <property type="entry name" value="UbiA prenyltransferase"/>
    <property type="match status" value="1"/>
</dbReference>
<dbReference type="RefSeq" id="WP_012873954.1">
    <property type="nucleotide sequence ID" value="NC_013524.1"/>
</dbReference>
<evidence type="ECO:0000313" key="7">
    <source>
        <dbReference type="EMBL" id="ACZ40919.1"/>
    </source>
</evidence>
<reference evidence="8" key="1">
    <citation type="submission" date="2009-11" db="EMBL/GenBank/DDBJ databases">
        <title>The complete chromosome 2 of Sphaerobacter thermophilus DSM 20745.</title>
        <authorList>
            <person name="Lucas S."/>
            <person name="Copeland A."/>
            <person name="Lapidus A."/>
            <person name="Glavina del Rio T."/>
            <person name="Dalin E."/>
            <person name="Tice H."/>
            <person name="Bruce D."/>
            <person name="Goodwin L."/>
            <person name="Pitluck S."/>
            <person name="Kyrpides N."/>
            <person name="Mavromatis K."/>
            <person name="Ivanova N."/>
            <person name="Mikhailova N."/>
            <person name="LaButti K.M."/>
            <person name="Clum A."/>
            <person name="Sun H.I."/>
            <person name="Brettin T."/>
            <person name="Detter J.C."/>
            <person name="Han C."/>
            <person name="Larimer F."/>
            <person name="Land M."/>
            <person name="Hauser L."/>
            <person name="Markowitz V."/>
            <person name="Cheng J.F."/>
            <person name="Hugenholtz P."/>
            <person name="Woyke T."/>
            <person name="Wu D."/>
            <person name="Steenblock K."/>
            <person name="Schneider S."/>
            <person name="Pukall R."/>
            <person name="Goeker M."/>
            <person name="Klenk H.P."/>
            <person name="Eisen J.A."/>
        </authorList>
    </citation>
    <scope>NUCLEOTIDE SEQUENCE [LARGE SCALE GENOMIC DNA]</scope>
    <source>
        <strain evidence="8">ATCC 49802 / DSM 20745 / S 6022</strain>
    </source>
</reference>
<sequence>MDRPTAPQRRAATLRAYRDLPHPWAVLLVIAALALFGLLATRGRPEPVRFALLLLSALGGQIAIGALNEYCDRELDAAAGRAKPIPSGLISPRAALRVTAGGLALMLVAGAPLGLLPLALVGLGTGAGLAYDLWLKPTRWSWVPYLVALPLLPICAWVTLARFDPRLLLLYPLGALMVLAVHLAQSLPDAASDRAAGAGTLVARLGRDRALAACLGAAALGATQVAIAALWLTDRPLPALLAAGAVLLALGAARLTHTRAPGRVEHHLFKVIGAGAVALGFGWLVALGV</sequence>
<dbReference type="InterPro" id="IPR044878">
    <property type="entry name" value="UbiA_sf"/>
</dbReference>
<dbReference type="STRING" id="479434.Sthe_3520"/>
<evidence type="ECO:0000256" key="4">
    <source>
        <dbReference type="ARBA" id="ARBA00022989"/>
    </source>
</evidence>
<feature type="transmembrane region" description="Helical" evidence="6">
    <location>
        <begin position="237"/>
        <end position="256"/>
    </location>
</feature>
<keyword evidence="3 6" id="KW-0812">Transmembrane</keyword>
<dbReference type="Proteomes" id="UP000002027">
    <property type="component" value="Chromosome 2"/>
</dbReference>
<organism evidence="7 8">
    <name type="scientific">Sphaerobacter thermophilus (strain ATCC 49802 / DSM 20745 / KCCM 41009 / NCIMB 13125 / S 6022)</name>
    <dbReference type="NCBI Taxonomy" id="479434"/>
    <lineage>
        <taxon>Bacteria</taxon>
        <taxon>Pseudomonadati</taxon>
        <taxon>Thermomicrobiota</taxon>
        <taxon>Thermomicrobia</taxon>
        <taxon>Sphaerobacterales</taxon>
        <taxon>Sphaerobacterineae</taxon>
        <taxon>Sphaerobacteraceae</taxon>
        <taxon>Sphaerobacter</taxon>
    </lineage>
</organism>
<comment type="subcellular location">
    <subcellularLocation>
        <location evidence="1">Membrane</location>
        <topology evidence="1">Multi-pass membrane protein</topology>
    </subcellularLocation>
</comment>
<feature type="transmembrane region" description="Helical" evidence="6">
    <location>
        <begin position="24"/>
        <end position="41"/>
    </location>
</feature>
<accession>D1CAS6</accession>
<dbReference type="PANTHER" id="PTHR42723:SF1">
    <property type="entry name" value="CHLOROPHYLL SYNTHASE, CHLOROPLASTIC"/>
    <property type="match status" value="1"/>
</dbReference>
<dbReference type="CDD" id="cd13956">
    <property type="entry name" value="PT_UbiA"/>
    <property type="match status" value="1"/>
</dbReference>
<protein>
    <submittedName>
        <fullName evidence="7">UbiA prenyltransferase</fullName>
    </submittedName>
</protein>
<feature type="transmembrane region" description="Helical" evidence="6">
    <location>
        <begin position="210"/>
        <end position="231"/>
    </location>
</feature>
<dbReference type="InParanoid" id="D1CAS6"/>
<evidence type="ECO:0000256" key="6">
    <source>
        <dbReference type="SAM" id="Phobius"/>
    </source>
</evidence>
<dbReference type="AlphaFoldDB" id="D1CAS6"/>
<gene>
    <name evidence="7" type="ordered locus">Sthe_3520</name>
</gene>
<dbReference type="HOGENOM" id="CLU_962797_0_0_0"/>
<dbReference type="eggNOG" id="COG0382">
    <property type="taxonomic scope" value="Bacteria"/>
</dbReference>
<feature type="transmembrane region" description="Helical" evidence="6">
    <location>
        <begin position="268"/>
        <end position="286"/>
    </location>
</feature>
<evidence type="ECO:0000256" key="1">
    <source>
        <dbReference type="ARBA" id="ARBA00004141"/>
    </source>
</evidence>
<dbReference type="EMBL" id="CP001824">
    <property type="protein sequence ID" value="ACZ40919.1"/>
    <property type="molecule type" value="Genomic_DNA"/>
</dbReference>
<dbReference type="Pfam" id="PF01040">
    <property type="entry name" value="UbiA"/>
    <property type="match status" value="1"/>
</dbReference>
<keyword evidence="7" id="KW-0808">Transferase</keyword>
<dbReference type="KEGG" id="sti:Sthe_3520"/>
<proteinExistence type="predicted"/>
<evidence type="ECO:0000256" key="3">
    <source>
        <dbReference type="ARBA" id="ARBA00022692"/>
    </source>
</evidence>
<feature type="transmembrane region" description="Helical" evidence="6">
    <location>
        <begin position="142"/>
        <end position="161"/>
    </location>
</feature>
<dbReference type="InterPro" id="IPR050475">
    <property type="entry name" value="Prenyltransferase_related"/>
</dbReference>
<dbReference type="GO" id="GO:0016765">
    <property type="term" value="F:transferase activity, transferring alkyl or aryl (other than methyl) groups"/>
    <property type="evidence" value="ECO:0007669"/>
    <property type="project" value="InterPro"/>
</dbReference>
<dbReference type="Gene3D" id="1.20.120.1780">
    <property type="entry name" value="UbiA prenyltransferase"/>
    <property type="match status" value="1"/>
</dbReference>
<evidence type="ECO:0000256" key="2">
    <source>
        <dbReference type="ARBA" id="ARBA00022475"/>
    </source>
</evidence>